<dbReference type="SUPFAM" id="SSF81606">
    <property type="entry name" value="PP2C-like"/>
    <property type="match status" value="1"/>
</dbReference>
<keyword evidence="5" id="KW-0460">Magnesium</keyword>
<reference evidence="8" key="2">
    <citation type="submission" date="2021-03" db="UniProtKB">
        <authorList>
            <consortium name="EnsemblPlants"/>
        </authorList>
    </citation>
    <scope>IDENTIFICATION</scope>
</reference>
<dbReference type="PANTHER" id="PTHR47992">
    <property type="entry name" value="PROTEIN PHOSPHATASE"/>
    <property type="match status" value="1"/>
</dbReference>
<evidence type="ECO:0000256" key="6">
    <source>
        <dbReference type="ARBA" id="ARBA00023211"/>
    </source>
</evidence>
<evidence type="ECO:0000256" key="5">
    <source>
        <dbReference type="ARBA" id="ARBA00022842"/>
    </source>
</evidence>
<accession>A0A803N0P9</accession>
<feature type="domain" description="PPM-type phosphatase" evidence="7">
    <location>
        <begin position="93"/>
        <end position="347"/>
    </location>
</feature>
<keyword evidence="6" id="KW-0464">Manganese</keyword>
<keyword evidence="3" id="KW-0479">Metal-binding</keyword>
<protein>
    <recommendedName>
        <fullName evidence="7">PPM-type phosphatase domain-containing protein</fullName>
    </recommendedName>
</protein>
<dbReference type="OMA" id="HTCAAED"/>
<dbReference type="PROSITE" id="PS51746">
    <property type="entry name" value="PPM_2"/>
    <property type="match status" value="1"/>
</dbReference>
<evidence type="ECO:0000313" key="8">
    <source>
        <dbReference type="EnsemblPlants" id="AUR62038533-RA:cds"/>
    </source>
</evidence>
<dbReference type="FunFam" id="3.60.40.10:FF:000079">
    <property type="entry name" value="Probable protein phosphatase 2C 74"/>
    <property type="match status" value="1"/>
</dbReference>
<keyword evidence="9" id="KW-1185">Reference proteome</keyword>
<dbReference type="AlphaFoldDB" id="A0A803N0P9"/>
<dbReference type="EnsemblPlants" id="AUR62038533-RA">
    <property type="protein sequence ID" value="AUR62038533-RA:cds"/>
    <property type="gene ID" value="AUR62038533"/>
</dbReference>
<sequence>MEAVPMPLHVPLSSPPSFPWVTDVMVHQLGGHLHSSLSQGNESFDVGNVNAVPLVKSRKRPAMLVLPELSPEKVFFSEKRKIENVEVAIQGREYCVFSKKGRREHMEDRYKVVTDISGDSNQNVDGMKMNKKHFFAVVDGHGGQAAADYVADNLGKNILNALENLKEEDQAIHDGYLETDRGFLSKGVSSGACAASVLIRNGELHASNVGDCGVVLSKRGLATKLTNDHHLSREDERFRIENTGGFVHSCNGIWRLQGTLAVSRAIGDLHLKEWIISEPEIQKVPLTSDCDFIIMASDGLWDKVSEQEAVDIVSREEDNAMESCKKLVDVSFSRGNKDDITVIVINLQTYVAVADSSAETFT</sequence>
<dbReference type="CDD" id="cd00143">
    <property type="entry name" value="PP2Cc"/>
    <property type="match status" value="1"/>
</dbReference>
<organism evidence="8 9">
    <name type="scientific">Chenopodium quinoa</name>
    <name type="common">Quinoa</name>
    <dbReference type="NCBI Taxonomy" id="63459"/>
    <lineage>
        <taxon>Eukaryota</taxon>
        <taxon>Viridiplantae</taxon>
        <taxon>Streptophyta</taxon>
        <taxon>Embryophyta</taxon>
        <taxon>Tracheophyta</taxon>
        <taxon>Spermatophyta</taxon>
        <taxon>Magnoliopsida</taxon>
        <taxon>eudicotyledons</taxon>
        <taxon>Gunneridae</taxon>
        <taxon>Pentapetalae</taxon>
        <taxon>Caryophyllales</taxon>
        <taxon>Chenopodiaceae</taxon>
        <taxon>Chenopodioideae</taxon>
        <taxon>Atripliceae</taxon>
        <taxon>Chenopodium</taxon>
    </lineage>
</organism>
<comment type="cofactor">
    <cofactor evidence="1">
        <name>Mn(2+)</name>
        <dbReference type="ChEBI" id="CHEBI:29035"/>
    </cofactor>
</comment>
<evidence type="ECO:0000256" key="2">
    <source>
        <dbReference type="ARBA" id="ARBA00001946"/>
    </source>
</evidence>
<dbReference type="InterPro" id="IPR015655">
    <property type="entry name" value="PP2C"/>
</dbReference>
<dbReference type="Gramene" id="AUR62038533-RA">
    <property type="protein sequence ID" value="AUR62038533-RA:cds"/>
    <property type="gene ID" value="AUR62038533"/>
</dbReference>
<dbReference type="GO" id="GO:0046872">
    <property type="term" value="F:metal ion binding"/>
    <property type="evidence" value="ECO:0007669"/>
    <property type="project" value="UniProtKB-KW"/>
</dbReference>
<evidence type="ECO:0000256" key="4">
    <source>
        <dbReference type="ARBA" id="ARBA00022801"/>
    </source>
</evidence>
<dbReference type="SMART" id="SM00331">
    <property type="entry name" value="PP2C_SIG"/>
    <property type="match status" value="1"/>
</dbReference>
<evidence type="ECO:0000313" key="9">
    <source>
        <dbReference type="Proteomes" id="UP000596660"/>
    </source>
</evidence>
<evidence type="ECO:0000256" key="3">
    <source>
        <dbReference type="ARBA" id="ARBA00022723"/>
    </source>
</evidence>
<dbReference type="GO" id="GO:0004722">
    <property type="term" value="F:protein serine/threonine phosphatase activity"/>
    <property type="evidence" value="ECO:0007669"/>
    <property type="project" value="InterPro"/>
</dbReference>
<dbReference type="Pfam" id="PF00481">
    <property type="entry name" value="PP2C"/>
    <property type="match status" value="1"/>
</dbReference>
<dbReference type="Proteomes" id="UP000596660">
    <property type="component" value="Unplaced"/>
</dbReference>
<comment type="cofactor">
    <cofactor evidence="2">
        <name>Mg(2+)</name>
        <dbReference type="ChEBI" id="CHEBI:18420"/>
    </cofactor>
</comment>
<dbReference type="Gene3D" id="3.60.40.10">
    <property type="entry name" value="PPM-type phosphatase domain"/>
    <property type="match status" value="1"/>
</dbReference>
<proteinExistence type="predicted"/>
<dbReference type="InterPro" id="IPR001932">
    <property type="entry name" value="PPM-type_phosphatase-like_dom"/>
</dbReference>
<evidence type="ECO:0000259" key="7">
    <source>
        <dbReference type="PROSITE" id="PS51746"/>
    </source>
</evidence>
<reference evidence="8" key="1">
    <citation type="journal article" date="2017" name="Nature">
        <title>The genome of Chenopodium quinoa.</title>
        <authorList>
            <person name="Jarvis D.E."/>
            <person name="Ho Y.S."/>
            <person name="Lightfoot D.J."/>
            <person name="Schmoeckel S.M."/>
            <person name="Li B."/>
            <person name="Borm T.J.A."/>
            <person name="Ohyanagi H."/>
            <person name="Mineta K."/>
            <person name="Michell C.T."/>
            <person name="Saber N."/>
            <person name="Kharbatia N.M."/>
            <person name="Rupper R.R."/>
            <person name="Sharp A.R."/>
            <person name="Dally N."/>
            <person name="Boughton B.A."/>
            <person name="Woo Y.H."/>
            <person name="Gao G."/>
            <person name="Schijlen E.G.W.M."/>
            <person name="Guo X."/>
            <person name="Momin A.A."/>
            <person name="Negrao S."/>
            <person name="Al-Babili S."/>
            <person name="Gehring C."/>
            <person name="Roessner U."/>
            <person name="Jung C."/>
            <person name="Murphy K."/>
            <person name="Arold S.T."/>
            <person name="Gojobori T."/>
            <person name="van der Linden C.G."/>
            <person name="van Loo E.N."/>
            <person name="Jellen E.N."/>
            <person name="Maughan P.J."/>
            <person name="Tester M."/>
        </authorList>
    </citation>
    <scope>NUCLEOTIDE SEQUENCE [LARGE SCALE GENOMIC DNA]</scope>
    <source>
        <strain evidence="8">cv. PI 614886</strain>
    </source>
</reference>
<evidence type="ECO:0000256" key="1">
    <source>
        <dbReference type="ARBA" id="ARBA00001936"/>
    </source>
</evidence>
<dbReference type="InterPro" id="IPR036457">
    <property type="entry name" value="PPM-type-like_dom_sf"/>
</dbReference>
<keyword evidence="4" id="KW-0378">Hydrolase</keyword>
<dbReference type="SMART" id="SM00332">
    <property type="entry name" value="PP2Cc"/>
    <property type="match status" value="1"/>
</dbReference>
<name>A0A803N0P9_CHEQI</name>